<dbReference type="GO" id="GO:0005737">
    <property type="term" value="C:cytoplasm"/>
    <property type="evidence" value="ECO:0007669"/>
    <property type="project" value="UniProtKB-SubCell"/>
</dbReference>
<dbReference type="InterPro" id="IPR050115">
    <property type="entry name" value="Proteasome_alpha"/>
</dbReference>
<dbReference type="GO" id="GO:0010498">
    <property type="term" value="P:proteasomal protein catabolic process"/>
    <property type="evidence" value="ECO:0007669"/>
    <property type="project" value="InterPro"/>
</dbReference>
<accession>A0AAV9Y1J0</accession>
<dbReference type="PANTHER" id="PTHR11599">
    <property type="entry name" value="PROTEASOME SUBUNIT ALPHA/BETA"/>
    <property type="match status" value="1"/>
</dbReference>
<dbReference type="GO" id="GO:0005634">
    <property type="term" value="C:nucleus"/>
    <property type="evidence" value="ECO:0007669"/>
    <property type="project" value="UniProtKB-SubCell"/>
</dbReference>
<proteinExistence type="inferred from homology"/>
<gene>
    <name evidence="5" type="ORF">RS030_122017</name>
</gene>
<dbReference type="InterPro" id="IPR035206">
    <property type="entry name" value="Proteasome_beta2"/>
</dbReference>
<evidence type="ECO:0000256" key="4">
    <source>
        <dbReference type="RuleBase" id="RU004203"/>
    </source>
</evidence>
<keyword evidence="1 4" id="KW-0963">Cytoplasm</keyword>
<comment type="function">
    <text evidence="4">Component of the proteasome, a multicatalytic proteinase complex which is characterized by its ability to cleave peptides with Arg, Phe, Tyr, Leu, and Glu adjacent to the leaving group at neutral or slightly basic pH. The proteasome has an ATP-dependent proteolytic activity.</text>
</comment>
<dbReference type="InterPro" id="IPR023333">
    <property type="entry name" value="Proteasome_suB-type"/>
</dbReference>
<evidence type="ECO:0000256" key="1">
    <source>
        <dbReference type="ARBA" id="ARBA00022490"/>
    </source>
</evidence>
<comment type="subcellular location">
    <subcellularLocation>
        <location evidence="4">Cytoplasm</location>
    </subcellularLocation>
    <subcellularLocation>
        <location evidence="4">Nucleus</location>
    </subcellularLocation>
</comment>
<evidence type="ECO:0000256" key="3">
    <source>
        <dbReference type="ARBA" id="ARBA00023242"/>
    </source>
</evidence>
<dbReference type="InterPro" id="IPR016050">
    <property type="entry name" value="Proteasome_bsu_CS"/>
</dbReference>
<dbReference type="AlphaFoldDB" id="A0AAV9Y1J0"/>
<dbReference type="GO" id="GO:0005839">
    <property type="term" value="C:proteasome core complex"/>
    <property type="evidence" value="ECO:0007669"/>
    <property type="project" value="InterPro"/>
</dbReference>
<comment type="caution">
    <text evidence="5">The sequence shown here is derived from an EMBL/GenBank/DDBJ whole genome shotgun (WGS) entry which is preliminary data.</text>
</comment>
<dbReference type="InterPro" id="IPR001353">
    <property type="entry name" value="Proteasome_sua/b"/>
</dbReference>
<reference evidence="5 6" key="1">
    <citation type="submission" date="2023-10" db="EMBL/GenBank/DDBJ databases">
        <title>Comparative genomics analysis reveals potential genetic determinants of host preference in Cryptosporidium xiaoi.</title>
        <authorList>
            <person name="Xiao L."/>
            <person name="Li J."/>
        </authorList>
    </citation>
    <scope>NUCLEOTIDE SEQUENCE [LARGE SCALE GENOMIC DNA]</scope>
    <source>
        <strain evidence="5 6">52996</strain>
    </source>
</reference>
<sequence>MDSLIGIRGPDFVVLASDTVAYSNVFRLSLKDDKIMEIDNNKLIGIGGPIGDRTQFGEYIKCNLNLYRFRNGVKLSTSAAASFTRNELADLLRSDPHNVNVLIGGYTKEEGAELYWMDELASMASVNNAAHGYGGLLVTGILDKYYKSNITQEEAINILVMCSEELKTRFLVSQYDLYVKIVDSQGIRFLKIENGTPVPIMKEN</sequence>
<dbReference type="Pfam" id="PF00227">
    <property type="entry name" value="Proteasome"/>
    <property type="match status" value="1"/>
</dbReference>
<name>A0AAV9Y1J0_9CRYT</name>
<dbReference type="Gene3D" id="3.60.20.10">
    <property type="entry name" value="Glutamine Phosphoribosylpyrophosphate, subunit 1, domain 1"/>
    <property type="match status" value="1"/>
</dbReference>
<comment type="subunit">
    <text evidence="4">Component of the proteasome complex.</text>
</comment>
<keyword evidence="6" id="KW-1185">Reference proteome</keyword>
<protein>
    <recommendedName>
        <fullName evidence="4">Proteasome subunit beta</fullName>
    </recommendedName>
</protein>
<dbReference type="CDD" id="cd03758">
    <property type="entry name" value="proteasome_beta_type_2"/>
    <property type="match status" value="1"/>
</dbReference>
<comment type="similarity">
    <text evidence="4">Belongs to the peptidase T1B family.</text>
</comment>
<dbReference type="SUPFAM" id="SSF56235">
    <property type="entry name" value="N-terminal nucleophile aminohydrolases (Ntn hydrolases)"/>
    <property type="match status" value="1"/>
</dbReference>
<organism evidence="5 6">
    <name type="scientific">Cryptosporidium xiaoi</name>
    <dbReference type="NCBI Taxonomy" id="659607"/>
    <lineage>
        <taxon>Eukaryota</taxon>
        <taxon>Sar</taxon>
        <taxon>Alveolata</taxon>
        <taxon>Apicomplexa</taxon>
        <taxon>Conoidasida</taxon>
        <taxon>Coccidia</taxon>
        <taxon>Eucoccidiorida</taxon>
        <taxon>Eimeriorina</taxon>
        <taxon>Cryptosporidiidae</taxon>
        <taxon>Cryptosporidium</taxon>
    </lineage>
</organism>
<evidence type="ECO:0000313" key="6">
    <source>
        <dbReference type="Proteomes" id="UP001311799"/>
    </source>
</evidence>
<evidence type="ECO:0000313" key="5">
    <source>
        <dbReference type="EMBL" id="KAK6590811.1"/>
    </source>
</evidence>
<dbReference type="Proteomes" id="UP001311799">
    <property type="component" value="Unassembled WGS sequence"/>
</dbReference>
<dbReference type="InterPro" id="IPR029055">
    <property type="entry name" value="Ntn_hydrolases_N"/>
</dbReference>
<dbReference type="PROSITE" id="PS00854">
    <property type="entry name" value="PROTEASOME_BETA_1"/>
    <property type="match status" value="1"/>
</dbReference>
<evidence type="ECO:0000256" key="2">
    <source>
        <dbReference type="ARBA" id="ARBA00022942"/>
    </source>
</evidence>
<dbReference type="EMBL" id="JAWDEY010000003">
    <property type="protein sequence ID" value="KAK6590811.1"/>
    <property type="molecule type" value="Genomic_DNA"/>
</dbReference>
<keyword evidence="2 4" id="KW-0647">Proteasome</keyword>
<keyword evidence="3 4" id="KW-0539">Nucleus</keyword>
<dbReference type="PROSITE" id="PS51476">
    <property type="entry name" value="PROTEASOME_BETA_2"/>
    <property type="match status" value="1"/>
</dbReference>